<accession>A0A0W0V753</accession>
<protein>
    <recommendedName>
        <fullName evidence="1">Endonuclease GajA/Old nuclease/RecF-like AAA domain-containing protein</fullName>
    </recommendedName>
</protein>
<evidence type="ECO:0000313" key="2">
    <source>
        <dbReference type="EMBL" id="KTD15928.1"/>
    </source>
</evidence>
<dbReference type="RefSeq" id="WP_058387172.1">
    <property type="nucleotide sequence ID" value="NZ_LNYI01000073.1"/>
</dbReference>
<name>A0A0W0V753_9GAMM</name>
<dbReference type="PATRIC" id="fig|45067.4.peg.2751"/>
<dbReference type="PANTHER" id="PTHR43581:SF4">
    <property type="entry name" value="ATP_GTP PHOSPHATASE"/>
    <property type="match status" value="1"/>
</dbReference>
<keyword evidence="3" id="KW-1185">Reference proteome</keyword>
<dbReference type="Pfam" id="PF13175">
    <property type="entry name" value="AAA_15"/>
    <property type="match status" value="1"/>
</dbReference>
<dbReference type="InterPro" id="IPR027417">
    <property type="entry name" value="P-loop_NTPase"/>
</dbReference>
<dbReference type="Proteomes" id="UP000054869">
    <property type="component" value="Unassembled WGS sequence"/>
</dbReference>
<dbReference type="InterPro" id="IPR051396">
    <property type="entry name" value="Bact_Antivir_Def_Nuclease"/>
</dbReference>
<evidence type="ECO:0000259" key="1">
    <source>
        <dbReference type="Pfam" id="PF13175"/>
    </source>
</evidence>
<organism evidence="2 3">
    <name type="scientific">Legionella lansingensis</name>
    <dbReference type="NCBI Taxonomy" id="45067"/>
    <lineage>
        <taxon>Bacteria</taxon>
        <taxon>Pseudomonadati</taxon>
        <taxon>Pseudomonadota</taxon>
        <taxon>Gammaproteobacteria</taxon>
        <taxon>Legionellales</taxon>
        <taxon>Legionellaceae</taxon>
        <taxon>Legionella</taxon>
    </lineage>
</organism>
<dbReference type="STRING" id="45067.Llan_2618"/>
<dbReference type="CDD" id="cd00267">
    <property type="entry name" value="ABC_ATPase"/>
    <property type="match status" value="1"/>
</dbReference>
<comment type="caution">
    <text evidence="2">The sequence shown here is derived from an EMBL/GenBank/DDBJ whole genome shotgun (WGS) entry which is preliminary data.</text>
</comment>
<dbReference type="PANTHER" id="PTHR43581">
    <property type="entry name" value="ATP/GTP PHOSPHATASE"/>
    <property type="match status" value="1"/>
</dbReference>
<reference evidence="2 3" key="1">
    <citation type="submission" date="2015-11" db="EMBL/GenBank/DDBJ databases">
        <title>Genomic analysis of 38 Legionella species identifies large and diverse effector repertoires.</title>
        <authorList>
            <person name="Burstein D."/>
            <person name="Amaro F."/>
            <person name="Zusman T."/>
            <person name="Lifshitz Z."/>
            <person name="Cohen O."/>
            <person name="Gilbert J.A."/>
            <person name="Pupko T."/>
            <person name="Shuman H.A."/>
            <person name="Segal G."/>
        </authorList>
    </citation>
    <scope>NUCLEOTIDE SEQUENCE [LARGE SCALE GENOMIC DNA]</scope>
    <source>
        <strain evidence="2 3">ATCC 49751</strain>
    </source>
</reference>
<dbReference type="AlphaFoldDB" id="A0A0W0V753"/>
<sequence length="449" mass="49711">MKFDFQNYGRIRQGAVELGDLTIICGRNNSGKTYVSYGIHSFLRDVGSLVRANVPIEKMESLEENGVLTFNLLDAYEQRAAGYKKASGRFVERLHDYFSVDKHFFDGASISVSPPSWDSEESLLRSSAAFAAGKYVGVKESGSSDLIVSADSNRQISVPASYSRATIGEWIGKAGIGFSLPDPFAITSERTGVSLFYKDLDLSRNRVIENLLQAEGKEVNLFDLVLKNSSRYALPVKENIDAVRAYESLSKSRSFLSDPSLGVVDSLSSLTGGGFSSEKEGLQYTFKIKGQRKKHRVPIYVASSAIKSMLLLDLFVRHVAARDSMLIIDEPELNLHPANQRKMAGLIVRMVNSGVRVMMTTHSDFIIREISARIALSSSEKKDEVRSFMSHHDLEGYDLISHDRVKAFSSEDGVISPISINNYGIEVDSINDEISKANSLFEDTLFFAS</sequence>
<evidence type="ECO:0000313" key="3">
    <source>
        <dbReference type="Proteomes" id="UP000054869"/>
    </source>
</evidence>
<dbReference type="SUPFAM" id="SSF52540">
    <property type="entry name" value="P-loop containing nucleoside triphosphate hydrolases"/>
    <property type="match status" value="1"/>
</dbReference>
<dbReference type="Gene3D" id="3.40.50.300">
    <property type="entry name" value="P-loop containing nucleotide triphosphate hydrolases"/>
    <property type="match status" value="1"/>
</dbReference>
<dbReference type="InterPro" id="IPR041685">
    <property type="entry name" value="AAA_GajA/Old/RecF-like"/>
</dbReference>
<dbReference type="EMBL" id="LNYI01000073">
    <property type="protein sequence ID" value="KTD15928.1"/>
    <property type="molecule type" value="Genomic_DNA"/>
</dbReference>
<gene>
    <name evidence="2" type="ORF">Llan_2618</name>
</gene>
<proteinExistence type="predicted"/>
<feature type="domain" description="Endonuclease GajA/Old nuclease/RecF-like AAA" evidence="1">
    <location>
        <begin position="282"/>
        <end position="367"/>
    </location>
</feature>